<proteinExistence type="predicted"/>
<sequence>YIVIIGDTVFTTNFMTSIKLTGFEYVYLGVNGVTNETVLATLKNGFINISGQEDITVNPNITAAINAFAKLPAGDLPGINFAYDCAMMMLLGFDK</sequence>
<gene>
    <name evidence="1" type="ORF">HK100_010838</name>
</gene>
<keyword evidence="2" id="KW-1185">Reference proteome</keyword>
<evidence type="ECO:0000313" key="2">
    <source>
        <dbReference type="Proteomes" id="UP001211907"/>
    </source>
</evidence>
<organism evidence="1 2">
    <name type="scientific">Physocladia obscura</name>
    <dbReference type="NCBI Taxonomy" id="109957"/>
    <lineage>
        <taxon>Eukaryota</taxon>
        <taxon>Fungi</taxon>
        <taxon>Fungi incertae sedis</taxon>
        <taxon>Chytridiomycota</taxon>
        <taxon>Chytridiomycota incertae sedis</taxon>
        <taxon>Chytridiomycetes</taxon>
        <taxon>Chytridiales</taxon>
        <taxon>Chytriomycetaceae</taxon>
        <taxon>Physocladia</taxon>
    </lineage>
</organism>
<dbReference type="Proteomes" id="UP001211907">
    <property type="component" value="Unassembled WGS sequence"/>
</dbReference>
<protein>
    <submittedName>
        <fullName evidence="1">Uncharacterized protein</fullName>
    </submittedName>
</protein>
<dbReference type="AlphaFoldDB" id="A0AAD5SL01"/>
<comment type="caution">
    <text evidence="1">The sequence shown here is derived from an EMBL/GenBank/DDBJ whole genome shotgun (WGS) entry which is preliminary data.</text>
</comment>
<feature type="non-terminal residue" evidence="1">
    <location>
        <position position="1"/>
    </location>
</feature>
<evidence type="ECO:0000313" key="1">
    <source>
        <dbReference type="EMBL" id="KAJ3078086.1"/>
    </source>
</evidence>
<reference evidence="1" key="1">
    <citation type="submission" date="2020-05" db="EMBL/GenBank/DDBJ databases">
        <title>Phylogenomic resolution of chytrid fungi.</title>
        <authorList>
            <person name="Stajich J.E."/>
            <person name="Amses K."/>
            <person name="Simmons R."/>
            <person name="Seto K."/>
            <person name="Myers J."/>
            <person name="Bonds A."/>
            <person name="Quandt C.A."/>
            <person name="Barry K."/>
            <person name="Liu P."/>
            <person name="Grigoriev I."/>
            <person name="Longcore J.E."/>
            <person name="James T.Y."/>
        </authorList>
    </citation>
    <scope>NUCLEOTIDE SEQUENCE</scope>
    <source>
        <strain evidence="1">JEL0513</strain>
    </source>
</reference>
<accession>A0AAD5SL01</accession>
<name>A0AAD5SL01_9FUNG</name>
<dbReference type="EMBL" id="JADGJH010006130">
    <property type="protein sequence ID" value="KAJ3078086.1"/>
    <property type="molecule type" value="Genomic_DNA"/>
</dbReference>
<feature type="non-terminal residue" evidence="1">
    <location>
        <position position="95"/>
    </location>
</feature>